<evidence type="ECO:0000256" key="1">
    <source>
        <dbReference type="SAM" id="MobiDB-lite"/>
    </source>
</evidence>
<sequence>MTGPTRPGPVNPTQLRIGLWGPPGSGKTTFLAALKIATMRHGVDTPSWIMHGSDDAATRFLQDTTYALTTAKTFPVATTNADSMVFRFTGERRSASRKWYGKKVPESHTIAFDLDVLDVPGGTYGRSGTAPATTDDEDDGFTLGNEPTGFEPRGNDPDEMEDRLLDHLQDCHGIVYLFDPERDAHEGDAFRYFHPVLEKLTRRVMEQDHGKPKLPHHVAVCVTKFDKPDIYKKARVRGYTVFDNERPYLPRVDNERAGDFFRMLCEDPQTNTDMVERGLRQYFSTLNYFVTSSIGFYVADNRFRSHDCLNVERVGPEHTDFKIKGRVYPINVLEPLLWLYNSLTKAE</sequence>
<evidence type="ECO:0000313" key="2">
    <source>
        <dbReference type="EMBL" id="GGS54795.1"/>
    </source>
</evidence>
<dbReference type="AlphaFoldDB" id="A0A918GRC2"/>
<dbReference type="Proteomes" id="UP000660680">
    <property type="component" value="Unassembled WGS sequence"/>
</dbReference>
<keyword evidence="3" id="KW-1185">Reference proteome</keyword>
<proteinExistence type="predicted"/>
<dbReference type="InterPro" id="IPR027417">
    <property type="entry name" value="P-loop_NTPase"/>
</dbReference>
<evidence type="ECO:0000313" key="3">
    <source>
        <dbReference type="Proteomes" id="UP000660680"/>
    </source>
</evidence>
<gene>
    <name evidence="2" type="ORF">GCM10010171_57430</name>
</gene>
<reference evidence="2" key="1">
    <citation type="journal article" date="2014" name="Int. J. Syst. Evol. Microbiol.">
        <title>Complete genome sequence of Corynebacterium casei LMG S-19264T (=DSM 44701T), isolated from a smear-ripened cheese.</title>
        <authorList>
            <consortium name="US DOE Joint Genome Institute (JGI-PGF)"/>
            <person name="Walter F."/>
            <person name="Albersmeier A."/>
            <person name="Kalinowski J."/>
            <person name="Ruckert C."/>
        </authorList>
    </citation>
    <scope>NUCLEOTIDE SEQUENCE</scope>
    <source>
        <strain evidence="2">JCM 3276</strain>
    </source>
</reference>
<protein>
    <submittedName>
        <fullName evidence="2">Uncharacterized protein</fullName>
    </submittedName>
</protein>
<comment type="caution">
    <text evidence="2">The sequence shown here is derived from an EMBL/GenBank/DDBJ whole genome shotgun (WGS) entry which is preliminary data.</text>
</comment>
<name>A0A918GRC2_9PSEU</name>
<dbReference type="RefSeq" id="WP_189213730.1">
    <property type="nucleotide sequence ID" value="NZ_BMRB01000007.1"/>
</dbReference>
<reference evidence="2" key="2">
    <citation type="submission" date="2020-09" db="EMBL/GenBank/DDBJ databases">
        <authorList>
            <person name="Sun Q."/>
            <person name="Ohkuma M."/>
        </authorList>
    </citation>
    <scope>NUCLEOTIDE SEQUENCE</scope>
    <source>
        <strain evidence="2">JCM 3276</strain>
    </source>
</reference>
<accession>A0A918GRC2</accession>
<dbReference type="SUPFAM" id="SSF52540">
    <property type="entry name" value="P-loop containing nucleoside triphosphate hydrolases"/>
    <property type="match status" value="1"/>
</dbReference>
<feature type="region of interest" description="Disordered" evidence="1">
    <location>
        <begin position="125"/>
        <end position="155"/>
    </location>
</feature>
<dbReference type="EMBL" id="BMRB01000007">
    <property type="protein sequence ID" value="GGS54795.1"/>
    <property type="molecule type" value="Genomic_DNA"/>
</dbReference>
<organism evidence="2 3">
    <name type="scientific">Actinokineospora fastidiosa</name>
    <dbReference type="NCBI Taxonomy" id="1816"/>
    <lineage>
        <taxon>Bacteria</taxon>
        <taxon>Bacillati</taxon>
        <taxon>Actinomycetota</taxon>
        <taxon>Actinomycetes</taxon>
        <taxon>Pseudonocardiales</taxon>
        <taxon>Pseudonocardiaceae</taxon>
        <taxon>Actinokineospora</taxon>
    </lineage>
</organism>
<dbReference type="Gene3D" id="3.40.50.300">
    <property type="entry name" value="P-loop containing nucleotide triphosphate hydrolases"/>
    <property type="match status" value="1"/>
</dbReference>